<dbReference type="EMBL" id="JAUKUA010000005">
    <property type="protein sequence ID" value="KAK0711154.1"/>
    <property type="molecule type" value="Genomic_DNA"/>
</dbReference>
<evidence type="ECO:0000313" key="3">
    <source>
        <dbReference type="Proteomes" id="UP001172102"/>
    </source>
</evidence>
<feature type="region of interest" description="Disordered" evidence="1">
    <location>
        <begin position="480"/>
        <end position="510"/>
    </location>
</feature>
<reference evidence="2" key="1">
    <citation type="submission" date="2023-06" db="EMBL/GenBank/DDBJ databases">
        <title>Genome-scale phylogeny and comparative genomics of the fungal order Sordariales.</title>
        <authorList>
            <consortium name="Lawrence Berkeley National Laboratory"/>
            <person name="Hensen N."/>
            <person name="Bonometti L."/>
            <person name="Westerberg I."/>
            <person name="Brannstrom I.O."/>
            <person name="Guillou S."/>
            <person name="Cros-Aarteil S."/>
            <person name="Calhoun S."/>
            <person name="Haridas S."/>
            <person name="Kuo A."/>
            <person name="Mondo S."/>
            <person name="Pangilinan J."/>
            <person name="Riley R."/>
            <person name="Labutti K."/>
            <person name="Andreopoulos B."/>
            <person name="Lipzen A."/>
            <person name="Chen C."/>
            <person name="Yanf M."/>
            <person name="Daum C."/>
            <person name="Ng V."/>
            <person name="Clum A."/>
            <person name="Steindorff A."/>
            <person name="Ohm R."/>
            <person name="Martin F."/>
            <person name="Silar P."/>
            <person name="Natvig D."/>
            <person name="Lalanne C."/>
            <person name="Gautier V."/>
            <person name="Ament-Velasquez S.L."/>
            <person name="Kruys A."/>
            <person name="Hutchinson M.I."/>
            <person name="Powell A.J."/>
            <person name="Barry K."/>
            <person name="Miller A.N."/>
            <person name="Grigoriev I.V."/>
            <person name="Debuchy R."/>
            <person name="Gladieux P."/>
            <person name="Thoren M.H."/>
            <person name="Johannesson H."/>
        </authorList>
    </citation>
    <scope>NUCLEOTIDE SEQUENCE</scope>
    <source>
        <strain evidence="2">SMH4607-1</strain>
    </source>
</reference>
<organism evidence="2 3">
    <name type="scientific">Lasiosphaeris hirsuta</name>
    <dbReference type="NCBI Taxonomy" id="260670"/>
    <lineage>
        <taxon>Eukaryota</taxon>
        <taxon>Fungi</taxon>
        <taxon>Dikarya</taxon>
        <taxon>Ascomycota</taxon>
        <taxon>Pezizomycotina</taxon>
        <taxon>Sordariomycetes</taxon>
        <taxon>Sordariomycetidae</taxon>
        <taxon>Sordariales</taxon>
        <taxon>Lasiosphaeriaceae</taxon>
        <taxon>Lasiosphaeris</taxon>
    </lineage>
</organism>
<feature type="compositionally biased region" description="Low complexity" evidence="1">
    <location>
        <begin position="94"/>
        <end position="112"/>
    </location>
</feature>
<feature type="compositionally biased region" description="Low complexity" evidence="1">
    <location>
        <begin position="121"/>
        <end position="136"/>
    </location>
</feature>
<feature type="compositionally biased region" description="Low complexity" evidence="1">
    <location>
        <begin position="401"/>
        <end position="411"/>
    </location>
</feature>
<feature type="region of interest" description="Disordered" evidence="1">
    <location>
        <begin position="821"/>
        <end position="847"/>
    </location>
</feature>
<feature type="compositionally biased region" description="Pro residues" evidence="1">
    <location>
        <begin position="339"/>
        <end position="363"/>
    </location>
</feature>
<gene>
    <name evidence="2" type="ORF">B0H67DRAFT_646553</name>
</gene>
<name>A0AA40DPE3_9PEZI</name>
<dbReference type="Proteomes" id="UP001172102">
    <property type="component" value="Unassembled WGS sequence"/>
</dbReference>
<feature type="region of interest" description="Disordered" evidence="1">
    <location>
        <begin position="331"/>
        <end position="416"/>
    </location>
</feature>
<sequence length="861" mass="94991">MNMWAVSDLPVYSTDRAVRRKEQKRSKYSLVRNRSNQSATVALLSTASETLQHDSDSIRGLLGPAIDGPPSPESIRALSNQMKRSSAKDKHQSHQTTSSGSSSLRSLASADRPSWENALEGLSLSRKSSGRSTASSMPSRDRPESVQIFGKNLFSRRGKLRRDSNAAQTSPPEASLYAPEGNVAMPPQAPTSAPMRDSVVPTLFGRRRTAKLENVDESISPRKFQISGPYNFQHVSHKQRDNLPDLQRSDRVALTSEFSQVRSSQVPAPGTLNGIRADDLHFADFSSDFLPLQEERELDMTVEPHTRISVSRPPPMMPKQFSPPRRLIKHTRSQEQLRAPPPRPPRSPIDPSMLPCPPIPPPRVSSRMSTRQDGFDSFGSTAFDRPQTSSGFRHPQPFPMSPETTSPPSTSHGYFPGPDMGTIPEHSHSRSVGSVGSIGDDNWPLPTPESLMLDAPLPNVPEEEESTAFFRPSRASIASNSSLRGSQSVPMLRPTSMRLDDGSRRPVSNASDTLGRLDLLAAQRALKSALFEGTVAESLPRESWEDDIDYCYEHAVEAHCDYEWDRPSMDIGRDEESDTPVDDRFRNTESCEVSPSMLSPGQFDVPALSPVSQLSVSGHEAITPILTIPKSSNFSLPRADTPPSLHLLHVRKPSDASSFKESHGFTLSPSLLIPNDYQLQMLAAEADARDFTYHSFDEPGLTLDTTTLQEQYRTSASTTGTMESTDSGFEKHVSVTSSSTDFTRLSMSTSSLDLETFAPKPEPLHQFPALEPTRSRIESKNTMPTLPESEEVVSGSVMYRQDFKSRSSESNLVKLALEEPSKRKESILARRQRARTTSLSTPPPPGQYALFPSRNVSGGRF</sequence>
<accession>A0AA40DPE3</accession>
<feature type="compositionally biased region" description="Polar residues" evidence="1">
    <location>
        <begin position="480"/>
        <end position="489"/>
    </location>
</feature>
<evidence type="ECO:0000313" key="2">
    <source>
        <dbReference type="EMBL" id="KAK0711154.1"/>
    </source>
</evidence>
<evidence type="ECO:0008006" key="4">
    <source>
        <dbReference type="Google" id="ProtNLM"/>
    </source>
</evidence>
<keyword evidence="3" id="KW-1185">Reference proteome</keyword>
<feature type="region of interest" description="Disordered" evidence="1">
    <location>
        <begin position="58"/>
        <end position="197"/>
    </location>
</feature>
<proteinExistence type="predicted"/>
<evidence type="ECO:0000256" key="1">
    <source>
        <dbReference type="SAM" id="MobiDB-lite"/>
    </source>
</evidence>
<protein>
    <recommendedName>
        <fullName evidence="4">CRIB domain-containing protein</fullName>
    </recommendedName>
</protein>
<dbReference type="AlphaFoldDB" id="A0AA40DPE3"/>
<comment type="caution">
    <text evidence="2">The sequence shown here is derived from an EMBL/GenBank/DDBJ whole genome shotgun (WGS) entry which is preliminary data.</text>
</comment>